<dbReference type="GO" id="GO:0005654">
    <property type="term" value="C:nucleoplasm"/>
    <property type="evidence" value="ECO:0007669"/>
    <property type="project" value="UniProtKB-ARBA"/>
</dbReference>
<comment type="subcellular location">
    <subcellularLocation>
        <location evidence="1">Nucleus</location>
    </subcellularLocation>
</comment>
<dbReference type="GO" id="GO:0005737">
    <property type="term" value="C:cytoplasm"/>
    <property type="evidence" value="ECO:0007669"/>
    <property type="project" value="UniProtKB-ARBA"/>
</dbReference>
<evidence type="ECO:0000313" key="7">
    <source>
        <dbReference type="EMBL" id="KAF8480200.1"/>
    </source>
</evidence>
<reference evidence="7" key="1">
    <citation type="submission" date="2019-10" db="EMBL/GenBank/DDBJ databases">
        <authorList>
            <consortium name="DOE Joint Genome Institute"/>
            <person name="Kuo A."/>
            <person name="Miyauchi S."/>
            <person name="Kiss E."/>
            <person name="Drula E."/>
            <person name="Kohler A."/>
            <person name="Sanchez-Garcia M."/>
            <person name="Andreopoulos B."/>
            <person name="Barry K.W."/>
            <person name="Bonito G."/>
            <person name="Buee M."/>
            <person name="Carver A."/>
            <person name="Chen C."/>
            <person name="Cichocki N."/>
            <person name="Clum A."/>
            <person name="Culley D."/>
            <person name="Crous P.W."/>
            <person name="Fauchery L."/>
            <person name="Girlanda M."/>
            <person name="Hayes R."/>
            <person name="Keri Z."/>
            <person name="LaButti K."/>
            <person name="Lipzen A."/>
            <person name="Lombard V."/>
            <person name="Magnuson J."/>
            <person name="Maillard F."/>
            <person name="Morin E."/>
            <person name="Murat C."/>
            <person name="Nolan M."/>
            <person name="Ohm R."/>
            <person name="Pangilinan J."/>
            <person name="Pereira M."/>
            <person name="Perotto S."/>
            <person name="Peter M."/>
            <person name="Riley R."/>
            <person name="Sitrit Y."/>
            <person name="Stielow B."/>
            <person name="Szollosi G."/>
            <person name="Zifcakova L."/>
            <person name="Stursova M."/>
            <person name="Spatafora J.W."/>
            <person name="Tedersoo L."/>
            <person name="Vaario L.-M."/>
            <person name="Yamada A."/>
            <person name="Yan M."/>
            <person name="Wang P."/>
            <person name="Xu J."/>
            <person name="Bruns T."/>
            <person name="Baldrian P."/>
            <person name="Vilgalys R."/>
            <person name="Henrissat B."/>
            <person name="Grigoriev I.V."/>
            <person name="Hibbett D."/>
            <person name="Nagy L.G."/>
            <person name="Martin F.M."/>
        </authorList>
    </citation>
    <scope>NUCLEOTIDE SEQUENCE</scope>
    <source>
        <strain evidence="7">Prilba</strain>
    </source>
</reference>
<keyword evidence="8" id="KW-1185">Reference proteome</keyword>
<sequence length="504" mass="55912">MASSSANRKLNTLETRLHQSTLLARKPLTQKEIDALAPDPHDRTNAVNFLLAAGLLKLMKDPNGSLSYRAVQKNELDAKKGLSGEESMVLGHIQVAANQGIWTKHLKAKTELHQTVIDRCLKSLVQKQLIKSVKGVKYPTRKIYMMAHLEPSVELTGGPWYTDNELDTEFIKLLCSACLRYIRERTLPKHKHDDNQPSSQPLYPASAGISYPNAKEVLSFLSRSRITETQFSEEHVEMLLNVLVLDGDVERLPAFGTSMWADNNDSDDVSQDTSESDSEGVVRKGRQTGKRQAAGGDTTTSSENRDGSPRKKPSKKTHSSKDKRRKRKRDPEDMGTSDGGSDRDTNVKRRKKQKTDGSRGEDEDGHKLKRVLSTSKRKSGGGSKVTEPDSQSETASSPSDTNSEEESKPTRLNSNSRKSILSSQPKKRAHARSRSPLASLDDKVPRSAHVYRAVRQERVALGWSEAPCGSCPVFDFCKERGPVGPSGCEYFGEWLKRATIVTDS</sequence>
<feature type="compositionally biased region" description="Basic residues" evidence="6">
    <location>
        <begin position="310"/>
        <end position="328"/>
    </location>
</feature>
<dbReference type="FunFam" id="1.10.10.10:FF:000116">
    <property type="entry name" value="DNA-directed RNA polymerase III subunit RPC6"/>
    <property type="match status" value="1"/>
</dbReference>
<dbReference type="Proteomes" id="UP000759537">
    <property type="component" value="Unassembled WGS sequence"/>
</dbReference>
<name>A0A9P5MW34_9AGAM</name>
<dbReference type="PANTHER" id="PTHR12780">
    <property type="entry name" value="RNA POLYMERASE III DNA DIRECTED , 39KD SUBUNIT-RELATED"/>
    <property type="match status" value="1"/>
</dbReference>
<comment type="caution">
    <text evidence="7">The sequence shown here is derived from an EMBL/GenBank/DDBJ whole genome shotgun (WGS) entry which is preliminary data.</text>
</comment>
<reference evidence="7" key="2">
    <citation type="journal article" date="2020" name="Nat. Commun.">
        <title>Large-scale genome sequencing of mycorrhizal fungi provides insights into the early evolution of symbiotic traits.</title>
        <authorList>
            <person name="Miyauchi S."/>
            <person name="Kiss E."/>
            <person name="Kuo A."/>
            <person name="Drula E."/>
            <person name="Kohler A."/>
            <person name="Sanchez-Garcia M."/>
            <person name="Morin E."/>
            <person name="Andreopoulos B."/>
            <person name="Barry K.W."/>
            <person name="Bonito G."/>
            <person name="Buee M."/>
            <person name="Carver A."/>
            <person name="Chen C."/>
            <person name="Cichocki N."/>
            <person name="Clum A."/>
            <person name="Culley D."/>
            <person name="Crous P.W."/>
            <person name="Fauchery L."/>
            <person name="Girlanda M."/>
            <person name="Hayes R.D."/>
            <person name="Keri Z."/>
            <person name="LaButti K."/>
            <person name="Lipzen A."/>
            <person name="Lombard V."/>
            <person name="Magnuson J."/>
            <person name="Maillard F."/>
            <person name="Murat C."/>
            <person name="Nolan M."/>
            <person name="Ohm R.A."/>
            <person name="Pangilinan J."/>
            <person name="Pereira M.F."/>
            <person name="Perotto S."/>
            <person name="Peter M."/>
            <person name="Pfister S."/>
            <person name="Riley R."/>
            <person name="Sitrit Y."/>
            <person name="Stielow J.B."/>
            <person name="Szollosi G."/>
            <person name="Zifcakova L."/>
            <person name="Stursova M."/>
            <person name="Spatafora J.W."/>
            <person name="Tedersoo L."/>
            <person name="Vaario L.M."/>
            <person name="Yamada A."/>
            <person name="Yan M."/>
            <person name="Wang P."/>
            <person name="Xu J."/>
            <person name="Bruns T."/>
            <person name="Baldrian P."/>
            <person name="Vilgalys R."/>
            <person name="Dunand C."/>
            <person name="Henrissat B."/>
            <person name="Grigoriev I.V."/>
            <person name="Hibbett D."/>
            <person name="Nagy L.G."/>
            <person name="Martin F.M."/>
        </authorList>
    </citation>
    <scope>NUCLEOTIDE SEQUENCE</scope>
    <source>
        <strain evidence="7">Prilba</strain>
    </source>
</reference>
<comment type="similarity">
    <text evidence="2">Belongs to the eukaryotic RPC34/RPC39 RNA polymerase subunit family.</text>
</comment>
<dbReference type="Gene3D" id="1.10.10.10">
    <property type="entry name" value="Winged helix-like DNA-binding domain superfamily/Winged helix DNA-binding domain"/>
    <property type="match status" value="1"/>
</dbReference>
<feature type="region of interest" description="Disordered" evidence="6">
    <location>
        <begin position="257"/>
        <end position="441"/>
    </location>
</feature>
<dbReference type="GO" id="GO:0005666">
    <property type="term" value="C:RNA polymerase III complex"/>
    <property type="evidence" value="ECO:0007669"/>
    <property type="project" value="InterPro"/>
</dbReference>
<feature type="compositionally biased region" description="Polar residues" evidence="6">
    <location>
        <begin position="410"/>
        <end position="424"/>
    </location>
</feature>
<proteinExistence type="inferred from homology"/>
<evidence type="ECO:0000256" key="2">
    <source>
        <dbReference type="ARBA" id="ARBA00011038"/>
    </source>
</evidence>
<evidence type="ECO:0000313" key="8">
    <source>
        <dbReference type="Proteomes" id="UP000759537"/>
    </source>
</evidence>
<organism evidence="7 8">
    <name type="scientific">Russula ochroleuca</name>
    <dbReference type="NCBI Taxonomy" id="152965"/>
    <lineage>
        <taxon>Eukaryota</taxon>
        <taxon>Fungi</taxon>
        <taxon>Dikarya</taxon>
        <taxon>Basidiomycota</taxon>
        <taxon>Agaricomycotina</taxon>
        <taxon>Agaricomycetes</taxon>
        <taxon>Russulales</taxon>
        <taxon>Russulaceae</taxon>
        <taxon>Russula</taxon>
    </lineage>
</organism>
<feature type="compositionally biased region" description="Basic residues" evidence="6">
    <location>
        <begin position="367"/>
        <end position="379"/>
    </location>
</feature>
<dbReference type="EMBL" id="WHVB01000008">
    <property type="protein sequence ID" value="KAF8480200.1"/>
    <property type="molecule type" value="Genomic_DNA"/>
</dbReference>
<feature type="compositionally biased region" description="Polar residues" evidence="6">
    <location>
        <begin position="388"/>
        <end position="401"/>
    </location>
</feature>
<dbReference type="AlphaFoldDB" id="A0A9P5MW34"/>
<evidence type="ECO:0000256" key="4">
    <source>
        <dbReference type="ARBA" id="ARBA00023163"/>
    </source>
</evidence>
<dbReference type="InterPro" id="IPR036388">
    <property type="entry name" value="WH-like_DNA-bd_sf"/>
</dbReference>
<dbReference type="GO" id="GO:0006383">
    <property type="term" value="P:transcription by RNA polymerase III"/>
    <property type="evidence" value="ECO:0007669"/>
    <property type="project" value="InterPro"/>
</dbReference>
<dbReference type="OrthoDB" id="613763at2759"/>
<gene>
    <name evidence="7" type="ORF">DFH94DRAFT_630544</name>
</gene>
<dbReference type="SUPFAM" id="SSF46785">
    <property type="entry name" value="Winged helix' DNA-binding domain"/>
    <property type="match status" value="1"/>
</dbReference>
<evidence type="ECO:0000256" key="1">
    <source>
        <dbReference type="ARBA" id="ARBA00004123"/>
    </source>
</evidence>
<feature type="compositionally biased region" description="Acidic residues" evidence="6">
    <location>
        <begin position="264"/>
        <end position="278"/>
    </location>
</feature>
<keyword evidence="4" id="KW-0804">Transcription</keyword>
<evidence type="ECO:0000256" key="3">
    <source>
        <dbReference type="ARBA" id="ARBA00022478"/>
    </source>
</evidence>
<dbReference type="Pfam" id="PF05158">
    <property type="entry name" value="RNA_pol_Rpc34"/>
    <property type="match status" value="2"/>
</dbReference>
<evidence type="ECO:0000256" key="5">
    <source>
        <dbReference type="ARBA" id="ARBA00023242"/>
    </source>
</evidence>
<keyword evidence="3" id="KW-0240">DNA-directed RNA polymerase</keyword>
<dbReference type="InterPro" id="IPR036390">
    <property type="entry name" value="WH_DNA-bd_sf"/>
</dbReference>
<evidence type="ECO:0000256" key="6">
    <source>
        <dbReference type="SAM" id="MobiDB-lite"/>
    </source>
</evidence>
<dbReference type="InterPro" id="IPR007832">
    <property type="entry name" value="RNA_pol_Rpc34"/>
</dbReference>
<dbReference type="InterPro" id="IPR016049">
    <property type="entry name" value="RNA_pol_Rpc34-like"/>
</dbReference>
<keyword evidence="5" id="KW-0539">Nucleus</keyword>
<accession>A0A9P5MW34</accession>
<feature type="compositionally biased region" description="Basic and acidic residues" evidence="6">
    <location>
        <begin position="354"/>
        <end position="366"/>
    </location>
</feature>
<protein>
    <submittedName>
        <fullName evidence="7">RNA polymerase Rpc34 subunit-domain-containing protein</fullName>
    </submittedName>
</protein>